<sequence>MLLMNKHDQTRPLDARPGQDPFDGTDPSYRCDGEHQFQGCFIQAGACLAHLVHADLCLLAPVVGSAPVHNELLGGDEDDTIHAGPWGDVIWGDFKPSGQPSSQTDALYGGPGPDFIYTSHGTNVVHTGGGSDVVHAHFGQGEIFCESPTTIVYLSHRSSRLYALHGCRRTSFRPAGTELVPGTR</sequence>
<feature type="compositionally biased region" description="Basic and acidic residues" evidence="1">
    <location>
        <begin position="1"/>
        <end position="14"/>
    </location>
</feature>
<accession>A0ABY5DXH7</accession>
<keyword evidence="3" id="KW-1185">Reference proteome</keyword>
<organism evidence="2 3">
    <name type="scientific">Paraconexibacter antarcticus</name>
    <dbReference type="NCBI Taxonomy" id="2949664"/>
    <lineage>
        <taxon>Bacteria</taxon>
        <taxon>Bacillati</taxon>
        <taxon>Actinomycetota</taxon>
        <taxon>Thermoleophilia</taxon>
        <taxon>Solirubrobacterales</taxon>
        <taxon>Paraconexibacteraceae</taxon>
        <taxon>Paraconexibacter</taxon>
    </lineage>
</organism>
<proteinExistence type="predicted"/>
<reference evidence="2 3" key="1">
    <citation type="submission" date="2022-06" db="EMBL/GenBank/DDBJ databases">
        <title>Paraconexibacter antarcticus.</title>
        <authorList>
            <person name="Kim C.S."/>
        </authorList>
    </citation>
    <scope>NUCLEOTIDE SEQUENCE [LARGE SCALE GENOMIC DNA]</scope>
    <source>
        <strain evidence="2 3">02-257</strain>
    </source>
</reference>
<dbReference type="Proteomes" id="UP001056035">
    <property type="component" value="Chromosome"/>
</dbReference>
<dbReference type="RefSeq" id="WP_254572932.1">
    <property type="nucleotide sequence ID" value="NZ_CP098502.1"/>
</dbReference>
<name>A0ABY5DXH7_9ACTN</name>
<gene>
    <name evidence="2" type="ORF">NBH00_08635</name>
</gene>
<evidence type="ECO:0000313" key="2">
    <source>
        <dbReference type="EMBL" id="UTI66259.1"/>
    </source>
</evidence>
<dbReference type="EMBL" id="CP098502">
    <property type="protein sequence ID" value="UTI66259.1"/>
    <property type="molecule type" value="Genomic_DNA"/>
</dbReference>
<evidence type="ECO:0000313" key="3">
    <source>
        <dbReference type="Proteomes" id="UP001056035"/>
    </source>
</evidence>
<dbReference type="SUPFAM" id="SSF51120">
    <property type="entry name" value="beta-Roll"/>
    <property type="match status" value="1"/>
</dbReference>
<evidence type="ECO:0000256" key="1">
    <source>
        <dbReference type="SAM" id="MobiDB-lite"/>
    </source>
</evidence>
<feature type="region of interest" description="Disordered" evidence="1">
    <location>
        <begin position="1"/>
        <end position="27"/>
    </location>
</feature>
<protein>
    <submittedName>
        <fullName evidence="2">Uncharacterized protein</fullName>
    </submittedName>
</protein>
<dbReference type="InterPro" id="IPR001343">
    <property type="entry name" value="Hemolysn_Ca-bd"/>
</dbReference>
<dbReference type="InterPro" id="IPR011049">
    <property type="entry name" value="Serralysin-like_metalloprot_C"/>
</dbReference>
<dbReference type="Pfam" id="PF00353">
    <property type="entry name" value="HemolysinCabind"/>
    <property type="match status" value="1"/>
</dbReference>